<dbReference type="RefSeq" id="WP_008335813.1">
    <property type="nucleotide sequence ID" value="NZ_AFRZ01000001.1"/>
</dbReference>
<keyword evidence="3" id="KW-0808">Transferase</keyword>
<accession>H1FXD1</accession>
<gene>
    <name evidence="7" type="ORF">SMGD1_2104</name>
</gene>
<dbReference type="Gene3D" id="1.10.287.130">
    <property type="match status" value="1"/>
</dbReference>
<sequence>MDISTITDDKLLQEIGRRFHEKKSSIDEMEEMTKKLLVLNEKNKKSQEIKSKFLSLVKNEFNNPMSSLLNLVNMMVKKSQDPKLAELSSLMKMELLKLDFSLKNIFCASEIEAGEIANDYSMVKIKDIYDEVTNYFSFLIEEKSLEINYSSDGSDEIISDSQKVNIILLNLVSNACEYSYSNSKIDVSFSSDDDNYIIRVEDMGEGILEGKEQDIYSSFYHYESGNTRRTAGLGLGLSVASGLVESLDGSIENFRQENKTVFTVKISKVDEKDVSLSRGIGSNEFIFDDSEEMVEF</sequence>
<evidence type="ECO:0000256" key="4">
    <source>
        <dbReference type="ARBA" id="ARBA00022777"/>
    </source>
</evidence>
<evidence type="ECO:0000313" key="8">
    <source>
        <dbReference type="Proteomes" id="UP000006431"/>
    </source>
</evidence>
<evidence type="ECO:0000259" key="6">
    <source>
        <dbReference type="PROSITE" id="PS50109"/>
    </source>
</evidence>
<dbReference type="eggNOG" id="COG2205">
    <property type="taxonomic scope" value="Bacteria"/>
</dbReference>
<dbReference type="SUPFAM" id="SSF55874">
    <property type="entry name" value="ATPase domain of HSP90 chaperone/DNA topoisomerase II/histidine kinase"/>
    <property type="match status" value="1"/>
</dbReference>
<dbReference type="InterPro" id="IPR050736">
    <property type="entry name" value="Sensor_HK_Regulatory"/>
</dbReference>
<dbReference type="EC" id="2.7.13.3" evidence="2"/>
<dbReference type="PATRIC" id="fig|929558.5.peg.2095"/>
<accession>B6BJA6</accession>
<dbReference type="AlphaFoldDB" id="B6BJA6"/>
<keyword evidence="5" id="KW-0902">Two-component regulatory system</keyword>
<feature type="domain" description="Histidine kinase" evidence="6">
    <location>
        <begin position="56"/>
        <end position="270"/>
    </location>
</feature>
<dbReference type="InterPro" id="IPR005467">
    <property type="entry name" value="His_kinase_dom"/>
</dbReference>
<comment type="caution">
    <text evidence="7">The sequence shown here is derived from an EMBL/GenBank/DDBJ whole genome shotgun (WGS) entry which is preliminary data.</text>
</comment>
<protein>
    <recommendedName>
        <fullName evidence="2">histidine kinase</fullName>
        <ecNumber evidence="2">2.7.13.3</ecNumber>
    </recommendedName>
</protein>
<comment type="catalytic activity">
    <reaction evidence="1">
        <text>ATP + protein L-histidine = ADP + protein N-phospho-L-histidine.</text>
        <dbReference type="EC" id="2.7.13.3"/>
    </reaction>
</comment>
<dbReference type="PRINTS" id="PR00344">
    <property type="entry name" value="BCTRLSENSOR"/>
</dbReference>
<dbReference type="PANTHER" id="PTHR43711">
    <property type="entry name" value="TWO-COMPONENT HISTIDINE KINASE"/>
    <property type="match status" value="1"/>
</dbReference>
<evidence type="ECO:0000256" key="3">
    <source>
        <dbReference type="ARBA" id="ARBA00022679"/>
    </source>
</evidence>
<organism evidence="7 8">
    <name type="scientific">Sulfurimonas gotlandica (strain DSM 19862 / JCM 16533 / GD1)</name>
    <dbReference type="NCBI Taxonomy" id="929558"/>
    <lineage>
        <taxon>Bacteria</taxon>
        <taxon>Pseudomonadati</taxon>
        <taxon>Campylobacterota</taxon>
        <taxon>Epsilonproteobacteria</taxon>
        <taxon>Campylobacterales</taxon>
        <taxon>Sulfurimonadaceae</taxon>
        <taxon>Sulfurimonas</taxon>
    </lineage>
</organism>
<dbReference type="SUPFAM" id="SSF47384">
    <property type="entry name" value="Homodimeric domain of signal transducing histidine kinase"/>
    <property type="match status" value="1"/>
</dbReference>
<dbReference type="InterPro" id="IPR036097">
    <property type="entry name" value="HisK_dim/P_sf"/>
</dbReference>
<dbReference type="GO" id="GO:0000155">
    <property type="term" value="F:phosphorelay sensor kinase activity"/>
    <property type="evidence" value="ECO:0007669"/>
    <property type="project" value="InterPro"/>
</dbReference>
<reference evidence="7 8" key="1">
    <citation type="journal article" date="2012" name="Proc. Natl. Acad. Sci. U.S.A.">
        <title>Genome and physiology of a model Epsilonproteobacterium responsible for sulfide detoxification in marine oxygen depletion zones.</title>
        <authorList>
            <person name="Grote J."/>
            <person name="Schott T."/>
            <person name="Bruckner C.G."/>
            <person name="Glockner F.O."/>
            <person name="Jost G."/>
            <person name="Teeling H."/>
            <person name="Labrenz M."/>
            <person name="Jurgens K."/>
        </authorList>
    </citation>
    <scope>NUCLEOTIDE SEQUENCE [LARGE SCALE GENOMIC DNA]</scope>
    <source>
        <strain evidence="7 8">GD1</strain>
    </source>
</reference>
<dbReference type="OrthoDB" id="9797304at2"/>
<dbReference type="Pfam" id="PF02518">
    <property type="entry name" value="HATPase_c"/>
    <property type="match status" value="1"/>
</dbReference>
<dbReference type="SMART" id="SM00387">
    <property type="entry name" value="HATPase_c"/>
    <property type="match status" value="1"/>
</dbReference>
<evidence type="ECO:0000256" key="5">
    <source>
        <dbReference type="ARBA" id="ARBA00023012"/>
    </source>
</evidence>
<dbReference type="EMBL" id="AFRZ01000001">
    <property type="protein sequence ID" value="EHP30627.1"/>
    <property type="molecule type" value="Genomic_DNA"/>
</dbReference>
<dbReference type="Proteomes" id="UP000006431">
    <property type="component" value="Unassembled WGS sequence"/>
</dbReference>
<dbReference type="STRING" id="929558.SMGD1_2104"/>
<keyword evidence="4 7" id="KW-0418">Kinase</keyword>
<keyword evidence="8" id="KW-1185">Reference proteome</keyword>
<dbReference type="InterPro" id="IPR004358">
    <property type="entry name" value="Sig_transdc_His_kin-like_C"/>
</dbReference>
<dbReference type="PROSITE" id="PS50109">
    <property type="entry name" value="HIS_KIN"/>
    <property type="match status" value="1"/>
</dbReference>
<dbReference type="InterPro" id="IPR036890">
    <property type="entry name" value="HATPase_C_sf"/>
</dbReference>
<dbReference type="HOGENOM" id="CLU_000445_89_3_7"/>
<dbReference type="InterPro" id="IPR003594">
    <property type="entry name" value="HATPase_dom"/>
</dbReference>
<name>B6BJA6_SULGG</name>
<evidence type="ECO:0000256" key="2">
    <source>
        <dbReference type="ARBA" id="ARBA00012438"/>
    </source>
</evidence>
<evidence type="ECO:0000256" key="1">
    <source>
        <dbReference type="ARBA" id="ARBA00000085"/>
    </source>
</evidence>
<evidence type="ECO:0000313" key="7">
    <source>
        <dbReference type="EMBL" id="EHP30627.1"/>
    </source>
</evidence>
<dbReference type="PANTHER" id="PTHR43711:SF26">
    <property type="entry name" value="SENSOR HISTIDINE KINASE RCSC"/>
    <property type="match status" value="1"/>
</dbReference>
<dbReference type="Gene3D" id="3.30.565.10">
    <property type="entry name" value="Histidine kinase-like ATPase, C-terminal domain"/>
    <property type="match status" value="1"/>
</dbReference>
<proteinExistence type="predicted"/>